<dbReference type="CDD" id="cd03784">
    <property type="entry name" value="GT1_Gtf-like"/>
    <property type="match status" value="1"/>
</dbReference>
<evidence type="ECO:0000256" key="11">
    <source>
        <dbReference type="RuleBase" id="RU362059"/>
    </source>
</evidence>
<sequence length="528" mass="58897">MLSTSWLWGLGLWLCVCGGFPGPVQGDRVLAMPVDGSHWLSMKLLVKELAVRGHEVLVLAPETSLLIQGSEKQPYRTESFPVPYTAAGLAQSTEWLRESVFYRTPPLAEITTNVERLLNFTSTQVRGCEALLYNRPLMERLRGQDFQLLLTDPFLPCGSIIADALALPAVYFLRGMPCGLDVQALQCPSPPSYVPRYRSDNTDRMGFLERAKNFVMSGVELKLCGVMYASFDELAARYLGRQVTYRELLGQGAVWLLRYDFTLEYPRPLMPNMVLIGGINCVRDHGLSAELEEFVEGSGEHGIVVFTLGSMVESMPAEKAAIFFSAFSQIPQRVLWRYSGPVPDHVPGNVKVMKWLPQNDLLAHPKARAFITHGGTHGIYEGICNGVPMVMMPLFGDQNDNAHRVAHRGVAVVLSIFDVTSEALVDALEKVINDSSYMENMQKLSAIHNDRPIEPLDLAVHWTEFVMRHKGADHLRPAAHHLNWIQYHSLDVIGFLLVVVATVVVVMITCCAVCLRRCCRGSKKTKKD</sequence>
<evidence type="ECO:0000256" key="4">
    <source>
        <dbReference type="ARBA" id="ARBA00022679"/>
    </source>
</evidence>
<dbReference type="Gene3D" id="3.40.50.2000">
    <property type="entry name" value="Glycogen Phosphorylase B"/>
    <property type="match status" value="2"/>
</dbReference>
<name>A0AAV6FJ34_9TELE</name>
<evidence type="ECO:0000256" key="10">
    <source>
        <dbReference type="RuleBase" id="RU003718"/>
    </source>
</evidence>
<comment type="subcellular location">
    <subcellularLocation>
        <location evidence="1">Endoplasmic reticulum membrane</location>
        <topology evidence="1">Single-pass membrane protein</topology>
    </subcellularLocation>
    <subcellularLocation>
        <location evidence="11">Membrane</location>
        <topology evidence="11">Single-pass membrane protein</topology>
    </subcellularLocation>
</comment>
<dbReference type="FunFam" id="3.40.50.2000:FF:000001">
    <property type="entry name" value="UDP-glucuronosyltransferase"/>
    <property type="match status" value="1"/>
</dbReference>
<protein>
    <recommendedName>
        <fullName evidence="11">UDP-glucuronosyltransferase</fullName>
        <ecNumber evidence="11">2.4.1.17</ecNumber>
    </recommendedName>
</protein>
<dbReference type="InterPro" id="IPR050271">
    <property type="entry name" value="UDP-glycosyltransferase"/>
</dbReference>
<organism evidence="12 13">
    <name type="scientific">Alosa alosa</name>
    <name type="common">allis shad</name>
    <dbReference type="NCBI Taxonomy" id="278164"/>
    <lineage>
        <taxon>Eukaryota</taxon>
        <taxon>Metazoa</taxon>
        <taxon>Chordata</taxon>
        <taxon>Craniata</taxon>
        <taxon>Vertebrata</taxon>
        <taxon>Euteleostomi</taxon>
        <taxon>Actinopterygii</taxon>
        <taxon>Neopterygii</taxon>
        <taxon>Teleostei</taxon>
        <taxon>Clupei</taxon>
        <taxon>Clupeiformes</taxon>
        <taxon>Clupeoidei</taxon>
        <taxon>Clupeidae</taxon>
        <taxon>Alosa</taxon>
    </lineage>
</organism>
<evidence type="ECO:0000256" key="9">
    <source>
        <dbReference type="ARBA" id="ARBA00023180"/>
    </source>
</evidence>
<keyword evidence="13" id="KW-1185">Reference proteome</keyword>
<keyword evidence="3 10" id="KW-0328">Glycosyltransferase</keyword>
<evidence type="ECO:0000256" key="8">
    <source>
        <dbReference type="ARBA" id="ARBA00023136"/>
    </source>
</evidence>
<dbReference type="EC" id="2.4.1.17" evidence="11"/>
<gene>
    <name evidence="12" type="ORF">AALO_G00286970</name>
</gene>
<dbReference type="InterPro" id="IPR002213">
    <property type="entry name" value="UDP_glucos_trans"/>
</dbReference>
<dbReference type="Proteomes" id="UP000823561">
    <property type="component" value="Chromosome 23"/>
</dbReference>
<feature type="chain" id="PRO_5043086284" description="UDP-glucuronosyltransferase" evidence="11">
    <location>
        <begin position="27"/>
        <end position="528"/>
    </location>
</feature>
<dbReference type="EMBL" id="JADWDJ010000023">
    <property type="protein sequence ID" value="KAG5261666.1"/>
    <property type="molecule type" value="Genomic_DNA"/>
</dbReference>
<dbReference type="PANTHER" id="PTHR48043">
    <property type="entry name" value="EG:EG0003.4 PROTEIN-RELATED"/>
    <property type="match status" value="1"/>
</dbReference>
<keyword evidence="5 11" id="KW-0812">Transmembrane</keyword>
<evidence type="ECO:0000256" key="6">
    <source>
        <dbReference type="ARBA" id="ARBA00022824"/>
    </source>
</evidence>
<keyword evidence="8 11" id="KW-0472">Membrane</keyword>
<keyword evidence="11" id="KW-0732">Signal</keyword>
<evidence type="ECO:0000256" key="3">
    <source>
        <dbReference type="ARBA" id="ARBA00022676"/>
    </source>
</evidence>
<reference evidence="12" key="1">
    <citation type="submission" date="2020-10" db="EMBL/GenBank/DDBJ databases">
        <title>Chromosome-scale genome assembly of the Allis shad, Alosa alosa.</title>
        <authorList>
            <person name="Margot Z."/>
            <person name="Christophe K."/>
            <person name="Cabau C."/>
            <person name="Louis A."/>
            <person name="Berthelot C."/>
            <person name="Parey E."/>
            <person name="Roest Crollius H."/>
            <person name="Montfort J."/>
            <person name="Robinson-Rechavi M."/>
            <person name="Bucao C."/>
            <person name="Bouchez O."/>
            <person name="Gislard M."/>
            <person name="Lluch J."/>
            <person name="Milhes M."/>
            <person name="Lampietro C."/>
            <person name="Lopez Roques C."/>
            <person name="Donnadieu C."/>
            <person name="Braasch I."/>
            <person name="Desvignes T."/>
            <person name="Postlethwait J."/>
            <person name="Bobe J."/>
            <person name="Guiguen Y."/>
        </authorList>
    </citation>
    <scope>NUCLEOTIDE SEQUENCE</scope>
    <source>
        <strain evidence="12">M-15738</strain>
        <tissue evidence="12">Blood</tissue>
    </source>
</reference>
<feature type="transmembrane region" description="Helical" evidence="11">
    <location>
        <begin position="492"/>
        <end position="515"/>
    </location>
</feature>
<keyword evidence="4 10" id="KW-0808">Transferase</keyword>
<dbReference type="GO" id="GO:0005789">
    <property type="term" value="C:endoplasmic reticulum membrane"/>
    <property type="evidence" value="ECO:0007669"/>
    <property type="project" value="UniProtKB-SubCell"/>
</dbReference>
<dbReference type="Pfam" id="PF00201">
    <property type="entry name" value="UDPGT"/>
    <property type="match status" value="1"/>
</dbReference>
<dbReference type="PROSITE" id="PS00375">
    <property type="entry name" value="UDPGT"/>
    <property type="match status" value="1"/>
</dbReference>
<dbReference type="AlphaFoldDB" id="A0AAV6FJ34"/>
<comment type="catalytic activity">
    <reaction evidence="11">
        <text>glucuronate acceptor + UDP-alpha-D-glucuronate = acceptor beta-D-glucuronoside + UDP + H(+)</text>
        <dbReference type="Rhea" id="RHEA:21032"/>
        <dbReference type="ChEBI" id="CHEBI:15378"/>
        <dbReference type="ChEBI" id="CHEBI:58052"/>
        <dbReference type="ChEBI" id="CHEBI:58223"/>
        <dbReference type="ChEBI" id="CHEBI:132367"/>
        <dbReference type="ChEBI" id="CHEBI:132368"/>
        <dbReference type="EC" id="2.4.1.17"/>
    </reaction>
</comment>
<dbReference type="SUPFAM" id="SSF53756">
    <property type="entry name" value="UDP-Glycosyltransferase/glycogen phosphorylase"/>
    <property type="match status" value="1"/>
</dbReference>
<dbReference type="InterPro" id="IPR035595">
    <property type="entry name" value="UDP_glycos_trans_CS"/>
</dbReference>
<comment type="caution">
    <text evidence="12">The sequence shown here is derived from an EMBL/GenBank/DDBJ whole genome shotgun (WGS) entry which is preliminary data.</text>
</comment>
<evidence type="ECO:0000256" key="5">
    <source>
        <dbReference type="ARBA" id="ARBA00022692"/>
    </source>
</evidence>
<evidence type="ECO:0000256" key="7">
    <source>
        <dbReference type="ARBA" id="ARBA00022989"/>
    </source>
</evidence>
<dbReference type="FunFam" id="3.40.50.2000:FF:000176">
    <property type="entry name" value="UDP glucuronosyltransferase 1 family, polypeptide A7"/>
    <property type="match status" value="1"/>
</dbReference>
<proteinExistence type="inferred from homology"/>
<evidence type="ECO:0000313" key="12">
    <source>
        <dbReference type="EMBL" id="KAG5261666.1"/>
    </source>
</evidence>
<evidence type="ECO:0000313" key="13">
    <source>
        <dbReference type="Proteomes" id="UP000823561"/>
    </source>
</evidence>
<evidence type="ECO:0000256" key="2">
    <source>
        <dbReference type="ARBA" id="ARBA00009995"/>
    </source>
</evidence>
<keyword evidence="7 11" id="KW-1133">Transmembrane helix</keyword>
<dbReference type="PANTHER" id="PTHR48043:SF161">
    <property type="entry name" value="UDP GLUCURONOSYLTRANSFERASE FAMILY 1 MEMBER A1"/>
    <property type="match status" value="1"/>
</dbReference>
<accession>A0AAV6FJ34</accession>
<evidence type="ECO:0000256" key="1">
    <source>
        <dbReference type="ARBA" id="ARBA00004389"/>
    </source>
</evidence>
<comment type="similarity">
    <text evidence="2 10">Belongs to the UDP-glycosyltransferase family.</text>
</comment>
<feature type="signal peptide" evidence="11">
    <location>
        <begin position="1"/>
        <end position="26"/>
    </location>
</feature>
<dbReference type="GO" id="GO:0015020">
    <property type="term" value="F:glucuronosyltransferase activity"/>
    <property type="evidence" value="ECO:0007669"/>
    <property type="project" value="UniProtKB-EC"/>
</dbReference>
<keyword evidence="6" id="KW-0256">Endoplasmic reticulum</keyword>
<keyword evidence="9" id="KW-0325">Glycoprotein</keyword>